<dbReference type="InterPro" id="IPR011599">
    <property type="entry name" value="PFD_alpha_archaea"/>
</dbReference>
<dbReference type="PANTHER" id="PTHR12674:SF2">
    <property type="entry name" value="PREFOLDIN SUBUNIT 5"/>
    <property type="match status" value="1"/>
</dbReference>
<keyword evidence="2" id="KW-0175">Coiled coil</keyword>
<dbReference type="EMBL" id="JALLAZ020001336">
    <property type="protein sequence ID" value="KAL3776731.1"/>
    <property type="molecule type" value="Genomic_DNA"/>
</dbReference>
<evidence type="ECO:0000256" key="1">
    <source>
        <dbReference type="ARBA" id="ARBA00010048"/>
    </source>
</evidence>
<reference evidence="3 4" key="1">
    <citation type="submission" date="2024-10" db="EMBL/GenBank/DDBJ databases">
        <title>Updated reference genomes for cyclostephanoid diatoms.</title>
        <authorList>
            <person name="Roberts W.R."/>
            <person name="Alverson A.J."/>
        </authorList>
    </citation>
    <scope>NUCLEOTIDE SEQUENCE [LARGE SCALE GENOMIC DNA]</scope>
    <source>
        <strain evidence="3 4">AJA276-08</strain>
    </source>
</reference>
<dbReference type="Gene3D" id="1.10.287.370">
    <property type="match status" value="1"/>
</dbReference>
<comment type="similarity">
    <text evidence="1">Belongs to the prefoldin subunit alpha family.</text>
</comment>
<dbReference type="CDD" id="cd23157">
    <property type="entry name" value="Prefoldin_5"/>
    <property type="match status" value="1"/>
</dbReference>
<gene>
    <name evidence="3" type="ORF">ACHAW5_010654</name>
</gene>
<dbReference type="InterPro" id="IPR009053">
    <property type="entry name" value="Prefoldin"/>
</dbReference>
<feature type="coiled-coil region" evidence="2">
    <location>
        <begin position="20"/>
        <end position="47"/>
    </location>
</feature>
<evidence type="ECO:0008006" key="5">
    <source>
        <dbReference type="Google" id="ProtNLM"/>
    </source>
</evidence>
<organism evidence="3 4">
    <name type="scientific">Stephanodiscus triporus</name>
    <dbReference type="NCBI Taxonomy" id="2934178"/>
    <lineage>
        <taxon>Eukaryota</taxon>
        <taxon>Sar</taxon>
        <taxon>Stramenopiles</taxon>
        <taxon>Ochrophyta</taxon>
        <taxon>Bacillariophyta</taxon>
        <taxon>Coscinodiscophyceae</taxon>
        <taxon>Thalassiosirophycidae</taxon>
        <taxon>Stephanodiscales</taxon>
        <taxon>Stephanodiscaceae</taxon>
        <taxon>Stephanodiscus</taxon>
    </lineage>
</organism>
<dbReference type="Pfam" id="PF02996">
    <property type="entry name" value="Prefoldin"/>
    <property type="match status" value="1"/>
</dbReference>
<comment type="caution">
    <text evidence="3">The sequence shown here is derived from an EMBL/GenBank/DDBJ whole genome shotgun (WGS) entry which is preliminary data.</text>
</comment>
<dbReference type="InterPro" id="IPR004127">
    <property type="entry name" value="Prefoldin_subunit_alpha"/>
</dbReference>
<evidence type="ECO:0000313" key="4">
    <source>
        <dbReference type="Proteomes" id="UP001530315"/>
    </source>
</evidence>
<evidence type="ECO:0000313" key="3">
    <source>
        <dbReference type="EMBL" id="KAL3776731.1"/>
    </source>
</evidence>
<evidence type="ECO:0000256" key="2">
    <source>
        <dbReference type="SAM" id="Coils"/>
    </source>
</evidence>
<dbReference type="SUPFAM" id="SSF46579">
    <property type="entry name" value="Prefoldin"/>
    <property type="match status" value="1"/>
</dbReference>
<keyword evidence="4" id="KW-1185">Reference proteome</keyword>
<dbReference type="PANTHER" id="PTHR12674">
    <property type="entry name" value="PREFOLDIN SUBUNIT 5"/>
    <property type="match status" value="1"/>
</dbReference>
<dbReference type="AlphaFoldDB" id="A0ABD3NLK1"/>
<sequence length="170" mass="18269">MSAANDTGSSSGMNIDAMSLDQLNAVKQQQEARLEAYTSQYHQLRAASARIATARSSLTAMPVGGTGEGREIMIPLTESLYAPGRIVDPNKILVELGAGFFVEKSSKDAIKVLERKGKLVDANSDNVMAAVEASSRNVKACQQAMQGKMLEIQARQQGMAYKNAQMEGKQ</sequence>
<dbReference type="Proteomes" id="UP001530315">
    <property type="component" value="Unassembled WGS sequence"/>
</dbReference>
<name>A0ABD3NLK1_9STRA</name>
<proteinExistence type="inferred from homology"/>
<accession>A0ABD3NLK1</accession>
<protein>
    <recommendedName>
        <fullName evidence="5">Prefoldin subunit 5</fullName>
    </recommendedName>
</protein>
<dbReference type="NCBIfam" id="TIGR00293">
    <property type="entry name" value="prefoldin subunit alpha"/>
    <property type="match status" value="1"/>
</dbReference>